<feature type="transmembrane region" description="Helical" evidence="1">
    <location>
        <begin position="107"/>
        <end position="130"/>
    </location>
</feature>
<organism evidence="2 3">
    <name type="scientific">Legionella santicrucis</name>
    <dbReference type="NCBI Taxonomy" id="45074"/>
    <lineage>
        <taxon>Bacteria</taxon>
        <taxon>Pseudomonadati</taxon>
        <taxon>Pseudomonadota</taxon>
        <taxon>Gammaproteobacteria</taxon>
        <taxon>Legionellales</taxon>
        <taxon>Legionellaceae</taxon>
        <taxon>Legionella</taxon>
    </lineage>
</organism>
<proteinExistence type="predicted"/>
<comment type="caution">
    <text evidence="2">The sequence shown here is derived from an EMBL/GenBank/DDBJ whole genome shotgun (WGS) entry which is preliminary data.</text>
</comment>
<keyword evidence="1" id="KW-0472">Membrane</keyword>
<dbReference type="AlphaFoldDB" id="A0A0W0Y9G5"/>
<protein>
    <recommendedName>
        <fullName evidence="4">Fe2+/Zn2+ uptake regulation protein</fullName>
    </recommendedName>
</protein>
<name>A0A0W0Y9G5_9GAMM</name>
<gene>
    <name evidence="2" type="ORF">Lsan_3892</name>
</gene>
<reference evidence="2 3" key="1">
    <citation type="submission" date="2015-11" db="EMBL/GenBank/DDBJ databases">
        <title>Genomic analysis of 38 Legionella species identifies large and diverse effector repertoires.</title>
        <authorList>
            <person name="Burstein D."/>
            <person name="Amaro F."/>
            <person name="Zusman T."/>
            <person name="Lifshitz Z."/>
            <person name="Cohen O."/>
            <person name="Gilbert J.A."/>
            <person name="Pupko T."/>
            <person name="Shuman H.A."/>
            <person name="Segal G."/>
        </authorList>
    </citation>
    <scope>NUCLEOTIDE SEQUENCE [LARGE SCALE GENOMIC DNA]</scope>
    <source>
        <strain evidence="2 3">SC-63-C7</strain>
    </source>
</reference>
<dbReference type="STRING" id="45074.Lsan_3892"/>
<feature type="transmembrane region" description="Helical" evidence="1">
    <location>
        <begin position="157"/>
        <end position="174"/>
    </location>
</feature>
<evidence type="ECO:0000256" key="1">
    <source>
        <dbReference type="SAM" id="Phobius"/>
    </source>
</evidence>
<accession>A0A0W0Y9G5</accession>
<dbReference type="Proteomes" id="UP000054703">
    <property type="component" value="Unassembled WGS sequence"/>
</dbReference>
<dbReference type="RefSeq" id="WP_058515776.1">
    <property type="nucleotide sequence ID" value="NZ_CAAAIH010000001.1"/>
</dbReference>
<dbReference type="Pfam" id="PF14348">
    <property type="entry name" value="DtrJ-like"/>
    <property type="match status" value="1"/>
</dbReference>
<dbReference type="PATRIC" id="fig|45074.5.peg.4177"/>
<sequence length="204" mass="23630">MTVPNRKQSKRFIMSWFVILFLGWLLLLAWTMTRWTLFGFEKTCHVINQLLREQTQLIVVYHPVLPTEYLSSIDFTQIKTSLPPALTDAYLFSLQLWTLIRLTTQLMIIKLSILIAAIPLFTLTMTAGLVDGLNQRAIRTYSLGRESSYVFHQVNRFFKRGFIWILAVWLALPISINPAILFVPLSIVLSVMVSITACRFKKYL</sequence>
<dbReference type="InterPro" id="IPR022266">
    <property type="entry name" value="DtrJ-like"/>
</dbReference>
<evidence type="ECO:0000313" key="2">
    <source>
        <dbReference type="EMBL" id="KTD53482.1"/>
    </source>
</evidence>
<keyword evidence="1" id="KW-0812">Transmembrane</keyword>
<evidence type="ECO:0008006" key="4">
    <source>
        <dbReference type="Google" id="ProtNLM"/>
    </source>
</evidence>
<keyword evidence="1" id="KW-1133">Transmembrane helix</keyword>
<evidence type="ECO:0000313" key="3">
    <source>
        <dbReference type="Proteomes" id="UP000054703"/>
    </source>
</evidence>
<dbReference type="EMBL" id="LNYU01000091">
    <property type="protein sequence ID" value="KTD53482.1"/>
    <property type="molecule type" value="Genomic_DNA"/>
</dbReference>
<feature type="transmembrane region" description="Helical" evidence="1">
    <location>
        <begin position="12"/>
        <end position="32"/>
    </location>
</feature>
<keyword evidence="3" id="KW-1185">Reference proteome</keyword>